<dbReference type="Pfam" id="PF00849">
    <property type="entry name" value="PseudoU_synth_2"/>
    <property type="match status" value="1"/>
</dbReference>
<keyword evidence="4" id="KW-0694">RNA-binding</keyword>
<dbReference type="OrthoDB" id="9807829at2"/>
<evidence type="ECO:0000256" key="4">
    <source>
        <dbReference type="PROSITE-ProRule" id="PRU00182"/>
    </source>
</evidence>
<dbReference type="NCBIfam" id="TIGR00005">
    <property type="entry name" value="rluA_subfam"/>
    <property type="match status" value="1"/>
</dbReference>
<dbReference type="GO" id="GO:0009982">
    <property type="term" value="F:pseudouridine synthase activity"/>
    <property type="evidence" value="ECO:0007669"/>
    <property type="project" value="InterPro"/>
</dbReference>
<dbReference type="STRING" id="1218492.JG30_11450"/>
<reference evidence="7 8" key="1">
    <citation type="submission" date="2015-01" db="EMBL/GenBank/DDBJ databases">
        <title>Comparative genomics of the lactic acid bacteria isolated from the honey bee gut.</title>
        <authorList>
            <person name="Ellegaard K.M."/>
            <person name="Tamarit D."/>
            <person name="Javelind E."/>
            <person name="Olofsson T."/>
            <person name="Andersson S.G."/>
            <person name="Vasquez A."/>
        </authorList>
    </citation>
    <scope>NUCLEOTIDE SEQUENCE [LARGE SCALE GENOMIC DNA]</scope>
    <source>
        <strain evidence="7 8">Bin4</strain>
    </source>
</reference>
<dbReference type="PANTHER" id="PTHR21600:SF35">
    <property type="entry name" value="PSEUDOURIDINE SYNTHASE"/>
    <property type="match status" value="1"/>
</dbReference>
<dbReference type="InterPro" id="IPR050188">
    <property type="entry name" value="RluA_PseudoU_synthase"/>
</dbReference>
<dbReference type="Proteomes" id="UP000033558">
    <property type="component" value="Unassembled WGS sequence"/>
</dbReference>
<keyword evidence="8" id="KW-1185">Reference proteome</keyword>
<gene>
    <name evidence="7" type="ORF">JG30_11450</name>
</gene>
<evidence type="ECO:0000256" key="1">
    <source>
        <dbReference type="ARBA" id="ARBA00000073"/>
    </source>
</evidence>
<evidence type="ECO:0000313" key="8">
    <source>
        <dbReference type="Proteomes" id="UP000033558"/>
    </source>
</evidence>
<dbReference type="InterPro" id="IPR020103">
    <property type="entry name" value="PsdUridine_synth_cat_dom_sf"/>
</dbReference>
<comment type="similarity">
    <text evidence="2 5">Belongs to the pseudouridine synthase RluA family.</text>
</comment>
<evidence type="ECO:0000313" key="7">
    <source>
        <dbReference type="EMBL" id="KJY60957.1"/>
    </source>
</evidence>
<dbReference type="RefSeq" id="WP_046316959.1">
    <property type="nucleotide sequence ID" value="NZ_JBHSZT010000010.1"/>
</dbReference>
<dbReference type="InterPro" id="IPR006145">
    <property type="entry name" value="PsdUridine_synth_RsuA/RluA"/>
</dbReference>
<dbReference type="InterPro" id="IPR006225">
    <property type="entry name" value="PsdUridine_synth_RluC/D"/>
</dbReference>
<accession>A0A0F4LQ73</accession>
<comment type="function">
    <text evidence="5">Responsible for synthesis of pseudouridine from uracil.</text>
</comment>
<evidence type="ECO:0000259" key="6">
    <source>
        <dbReference type="Pfam" id="PF00849"/>
    </source>
</evidence>
<dbReference type="PANTHER" id="PTHR21600">
    <property type="entry name" value="MITOCHONDRIAL RNA PSEUDOURIDINE SYNTHASE"/>
    <property type="match status" value="1"/>
</dbReference>
<dbReference type="GO" id="GO:0000455">
    <property type="term" value="P:enzyme-directed rRNA pseudouridine synthesis"/>
    <property type="evidence" value="ECO:0007669"/>
    <property type="project" value="TreeGrafter"/>
</dbReference>
<dbReference type="CDD" id="cd02869">
    <property type="entry name" value="PseudoU_synth_RluA_like"/>
    <property type="match status" value="1"/>
</dbReference>
<protein>
    <recommendedName>
        <fullName evidence="5">Pseudouridine synthase</fullName>
        <ecNumber evidence="5">5.4.99.-</ecNumber>
    </recommendedName>
</protein>
<name>A0A0F4LQ73_9LACO</name>
<comment type="catalytic activity">
    <reaction evidence="1 5">
        <text>a uridine in RNA = a pseudouridine in RNA</text>
        <dbReference type="Rhea" id="RHEA:48348"/>
        <dbReference type="Rhea" id="RHEA-COMP:12068"/>
        <dbReference type="Rhea" id="RHEA-COMP:12069"/>
        <dbReference type="ChEBI" id="CHEBI:65314"/>
        <dbReference type="ChEBI" id="CHEBI:65315"/>
    </reaction>
</comment>
<evidence type="ECO:0000256" key="5">
    <source>
        <dbReference type="RuleBase" id="RU362028"/>
    </source>
</evidence>
<evidence type="ECO:0000256" key="2">
    <source>
        <dbReference type="ARBA" id="ARBA00010876"/>
    </source>
</evidence>
<evidence type="ECO:0000256" key="3">
    <source>
        <dbReference type="PIRSR" id="PIRSR606225-1"/>
    </source>
</evidence>
<comment type="caution">
    <text evidence="7">The sequence shown here is derived from an EMBL/GenBank/DDBJ whole genome shotgun (WGS) entry which is preliminary data.</text>
</comment>
<dbReference type="EMBL" id="JXJQ01000009">
    <property type="protein sequence ID" value="KJY60957.1"/>
    <property type="molecule type" value="Genomic_DNA"/>
</dbReference>
<dbReference type="GO" id="GO:0140098">
    <property type="term" value="F:catalytic activity, acting on RNA"/>
    <property type="evidence" value="ECO:0007669"/>
    <property type="project" value="UniProtKB-ARBA"/>
</dbReference>
<feature type="domain" description="Pseudouridine synthase RsuA/RluA-like" evidence="6">
    <location>
        <begin position="86"/>
        <end position="239"/>
    </location>
</feature>
<organism evidence="7 8">
    <name type="scientific">Bombilactobacillus mellifer</name>
    <dbReference type="NCBI Taxonomy" id="1218492"/>
    <lineage>
        <taxon>Bacteria</taxon>
        <taxon>Bacillati</taxon>
        <taxon>Bacillota</taxon>
        <taxon>Bacilli</taxon>
        <taxon>Lactobacillales</taxon>
        <taxon>Lactobacillaceae</taxon>
        <taxon>Bombilactobacillus</taxon>
    </lineage>
</organism>
<dbReference type="AlphaFoldDB" id="A0A0F4LQ73"/>
<sequence>MIYHWRKQDAPVQKLGSFLQQVGFSRTQLKQLKYHAGLVFVNHKRRYFDYLVRQNDEIWVRLPNENSSPKIVPQAGPLSILYEDDNYLILNKPAGLASLPAQGQTTPALANLVKFYLQSQHQNDVIHLISRLDRDTSGIISLAKNAYAHYLLASEFRTAAVKKEYLALVTGTWSNLPTQGTITFPIGVDPQNHNLRCVDPQGQPALTKYQVLDCFPHYTVLKIALVTGRTHQIRVHCAAMGHPLLGDRAYGGSTHYIARQALHCRHFTFWHQIQRQQIQIWAPVPTDIQALL</sequence>
<dbReference type="EC" id="5.4.99.-" evidence="5"/>
<dbReference type="GO" id="GO:0003723">
    <property type="term" value="F:RNA binding"/>
    <property type="evidence" value="ECO:0007669"/>
    <property type="project" value="UniProtKB-KW"/>
</dbReference>
<dbReference type="SUPFAM" id="SSF55120">
    <property type="entry name" value="Pseudouridine synthase"/>
    <property type="match status" value="1"/>
</dbReference>
<dbReference type="HOGENOM" id="CLU_016902_8_2_9"/>
<dbReference type="PROSITE" id="PS50889">
    <property type="entry name" value="S4"/>
    <property type="match status" value="1"/>
</dbReference>
<keyword evidence="5" id="KW-0413">Isomerase</keyword>
<dbReference type="Gene3D" id="3.30.2350.10">
    <property type="entry name" value="Pseudouridine synthase"/>
    <property type="match status" value="1"/>
</dbReference>
<proteinExistence type="inferred from homology"/>
<feature type="active site" evidence="3">
    <location>
        <position position="133"/>
    </location>
</feature>
<dbReference type="PATRIC" id="fig|1218492.5.peg.1289"/>